<dbReference type="InterPro" id="IPR036663">
    <property type="entry name" value="Fumarylacetoacetase_C_sf"/>
</dbReference>
<sequence length="348" mass="36917">MDKSRRTLLKIGTGLALSSAVTTRAGATPAAIKVPAGSGPAGNALRLVTYQHAAAEAPRLGVVTAQGMVIDVGASARELGMTLAFDPASMVSLIDAGPDAVAQARRCAASGRAHASLERVRLLAPIPVPARNVYAVGWNYLEHFGESLTAKQAAAALPKHPVFFTKGTHTINGPFDPIPFDPSVSVKIDWEGELAVIIGKRGRNITEADAMQYVFGYAVINDTTARDMQVDHGGQWFKGKSLDGHGPIGPWIIPASDIDYTNLQLTTRVNGVVKQQINTSQMYFKVPRIIAELSLGLTLEPGDIIATGTPSGIGAARNPPEFLKPGDVMETEIDRIGVIRNVIRQVTS</sequence>
<keyword evidence="4" id="KW-0378">Hydrolase</keyword>
<evidence type="ECO:0000313" key="6">
    <source>
        <dbReference type="EMBL" id="SAL58925.1"/>
    </source>
</evidence>
<dbReference type="GO" id="GO:0016853">
    <property type="term" value="F:isomerase activity"/>
    <property type="evidence" value="ECO:0007669"/>
    <property type="project" value="UniProtKB-KW"/>
</dbReference>
<dbReference type="FunFam" id="3.90.850.10:FF:000002">
    <property type="entry name" value="2-hydroxyhepta-2,4-diene-1,7-dioate isomerase"/>
    <property type="match status" value="1"/>
</dbReference>
<dbReference type="GO" id="GO:0016787">
    <property type="term" value="F:hydrolase activity"/>
    <property type="evidence" value="ECO:0007669"/>
    <property type="project" value="UniProtKB-KW"/>
</dbReference>
<name>A0A158IQX0_9BURK</name>
<dbReference type="PANTHER" id="PTHR42796:SF4">
    <property type="entry name" value="FUMARYLACETOACETATE HYDROLASE DOMAIN-CONTAINING PROTEIN 2A"/>
    <property type="match status" value="1"/>
</dbReference>
<dbReference type="Pfam" id="PF01557">
    <property type="entry name" value="FAA_hydrolase"/>
    <property type="match status" value="1"/>
</dbReference>
<dbReference type="InterPro" id="IPR051121">
    <property type="entry name" value="FAH"/>
</dbReference>
<dbReference type="InterPro" id="IPR006311">
    <property type="entry name" value="TAT_signal"/>
</dbReference>
<keyword evidence="3" id="KW-0479">Metal-binding</keyword>
<dbReference type="InterPro" id="IPR011234">
    <property type="entry name" value="Fumarylacetoacetase-like_C"/>
</dbReference>
<evidence type="ECO:0000256" key="2">
    <source>
        <dbReference type="ARBA" id="ARBA00010211"/>
    </source>
</evidence>
<evidence type="ECO:0000256" key="1">
    <source>
        <dbReference type="ARBA" id="ARBA00001946"/>
    </source>
</evidence>
<dbReference type="PROSITE" id="PS51318">
    <property type="entry name" value="TAT"/>
    <property type="match status" value="1"/>
</dbReference>
<dbReference type="RefSeq" id="WP_062090765.1">
    <property type="nucleotide sequence ID" value="NZ_FCOK02000059.1"/>
</dbReference>
<proteinExistence type="inferred from homology"/>
<organism evidence="6 7">
    <name type="scientific">Caballeronia udeis</name>
    <dbReference type="NCBI Taxonomy" id="1232866"/>
    <lineage>
        <taxon>Bacteria</taxon>
        <taxon>Pseudomonadati</taxon>
        <taxon>Pseudomonadota</taxon>
        <taxon>Betaproteobacteria</taxon>
        <taxon>Burkholderiales</taxon>
        <taxon>Burkholderiaceae</taxon>
        <taxon>Caballeronia</taxon>
    </lineage>
</organism>
<gene>
    <name evidence="6" type="ORF">AWB69_06501</name>
</gene>
<dbReference type="AlphaFoldDB" id="A0A158IQX0"/>
<comment type="similarity">
    <text evidence="2">Belongs to the FAH family.</text>
</comment>
<dbReference type="OrthoDB" id="8582489at2"/>
<evidence type="ECO:0000256" key="3">
    <source>
        <dbReference type="ARBA" id="ARBA00022723"/>
    </source>
</evidence>
<keyword evidence="6" id="KW-0413">Isomerase</keyword>
<dbReference type="EMBL" id="FCOK02000059">
    <property type="protein sequence ID" value="SAL58925.1"/>
    <property type="molecule type" value="Genomic_DNA"/>
</dbReference>
<dbReference type="PANTHER" id="PTHR42796">
    <property type="entry name" value="FUMARYLACETOACETATE HYDROLASE DOMAIN-CONTAINING PROTEIN 2A-RELATED"/>
    <property type="match status" value="1"/>
</dbReference>
<reference evidence="6 7" key="1">
    <citation type="submission" date="2016-01" db="EMBL/GenBank/DDBJ databases">
        <authorList>
            <person name="Oliw E.H."/>
        </authorList>
    </citation>
    <scope>NUCLEOTIDE SEQUENCE [LARGE SCALE GENOMIC DNA]</scope>
    <source>
        <strain evidence="6">LMG 27134</strain>
    </source>
</reference>
<protein>
    <submittedName>
        <fullName evidence="6">5-carboxymethyl-2-hydroxymuconate delta-isomerase</fullName>
    </submittedName>
</protein>
<evidence type="ECO:0000256" key="4">
    <source>
        <dbReference type="ARBA" id="ARBA00022801"/>
    </source>
</evidence>
<evidence type="ECO:0000313" key="7">
    <source>
        <dbReference type="Proteomes" id="UP000054683"/>
    </source>
</evidence>
<accession>A0A158IQX0</accession>
<dbReference type="Gene3D" id="3.90.850.10">
    <property type="entry name" value="Fumarylacetoacetase-like, C-terminal domain"/>
    <property type="match status" value="1"/>
</dbReference>
<dbReference type="SUPFAM" id="SSF56529">
    <property type="entry name" value="FAH"/>
    <property type="match status" value="1"/>
</dbReference>
<dbReference type="Proteomes" id="UP000054683">
    <property type="component" value="Unassembled WGS sequence"/>
</dbReference>
<dbReference type="GO" id="GO:0046872">
    <property type="term" value="F:metal ion binding"/>
    <property type="evidence" value="ECO:0007669"/>
    <property type="project" value="UniProtKB-KW"/>
</dbReference>
<dbReference type="GO" id="GO:0019752">
    <property type="term" value="P:carboxylic acid metabolic process"/>
    <property type="evidence" value="ECO:0007669"/>
    <property type="project" value="UniProtKB-ARBA"/>
</dbReference>
<evidence type="ECO:0000259" key="5">
    <source>
        <dbReference type="Pfam" id="PF01557"/>
    </source>
</evidence>
<feature type="domain" description="Fumarylacetoacetase-like C-terminal" evidence="5">
    <location>
        <begin position="133"/>
        <end position="343"/>
    </location>
</feature>
<comment type="cofactor">
    <cofactor evidence="1">
        <name>Mg(2+)</name>
        <dbReference type="ChEBI" id="CHEBI:18420"/>
    </cofactor>
</comment>